<dbReference type="AlphaFoldDB" id="A0AA35TR15"/>
<dbReference type="InterPro" id="IPR019159">
    <property type="entry name" value="CCDC93_CC"/>
</dbReference>
<evidence type="ECO:0000313" key="6">
    <source>
        <dbReference type="Proteomes" id="UP001174909"/>
    </source>
</evidence>
<reference evidence="5" key="1">
    <citation type="submission" date="2023-03" db="EMBL/GenBank/DDBJ databases">
        <authorList>
            <person name="Steffen K."/>
            <person name="Cardenas P."/>
        </authorList>
    </citation>
    <scope>NUCLEOTIDE SEQUENCE</scope>
</reference>
<proteinExistence type="predicted"/>
<evidence type="ECO:0000259" key="4">
    <source>
        <dbReference type="Pfam" id="PF09762"/>
    </source>
</evidence>
<sequence length="330" mass="39204">MASEYEEKRADLEAGKKPDKVMGAQAHKRTVAALQKQIAVQEKKMEEAQVVHDELQGQYTAAQTKLEEVEVYSRKIAEEMEKLNELETDENREVLEQLRSLVAMNESLKRQEAQFKAHCREEKTRLEGEIERLQISVGHGSTEDQERTANIMRHYEADKERMQKIRALLARKNREIAQLQRKIDEVPSRIEMAQYQRRFIELYNQVASTLTETKQFYTLYNTLEDQKEFMEKEVEILNNIHEKFELGMSTEKNKELFLRQVQEILNGVKQDRERLEKRRGEEKMEKDRLNGIYLELVEKQRAYYKTVRDFQEECRRNEILVSKLKAKASR</sequence>
<dbReference type="PANTHER" id="PTHR16441:SF0">
    <property type="entry name" value="COILED-COIL DOMAIN-CONTAINING PROTEIN 93"/>
    <property type="match status" value="1"/>
</dbReference>
<evidence type="ECO:0000256" key="3">
    <source>
        <dbReference type="SAM" id="MobiDB-lite"/>
    </source>
</evidence>
<evidence type="ECO:0000256" key="2">
    <source>
        <dbReference type="SAM" id="Coils"/>
    </source>
</evidence>
<dbReference type="Pfam" id="PF09762">
    <property type="entry name" value="CCDC93_CC"/>
    <property type="match status" value="1"/>
</dbReference>
<protein>
    <recommendedName>
        <fullName evidence="1">Coiled-coil domain-containing protein 93</fullName>
    </recommendedName>
</protein>
<feature type="coiled-coil region" evidence="2">
    <location>
        <begin position="24"/>
        <end position="189"/>
    </location>
</feature>
<feature type="compositionally biased region" description="Basic and acidic residues" evidence="3">
    <location>
        <begin position="1"/>
        <end position="20"/>
    </location>
</feature>
<dbReference type="InterPro" id="IPR039116">
    <property type="entry name" value="CCDC93"/>
</dbReference>
<comment type="caution">
    <text evidence="5">The sequence shown here is derived from an EMBL/GenBank/DDBJ whole genome shotgun (WGS) entry which is preliminary data.</text>
</comment>
<feature type="domain" description="CCDC93 coiled-coil" evidence="4">
    <location>
        <begin position="2"/>
        <end position="323"/>
    </location>
</feature>
<dbReference type="GO" id="GO:0006893">
    <property type="term" value="P:Golgi to plasma membrane transport"/>
    <property type="evidence" value="ECO:0007669"/>
    <property type="project" value="TreeGrafter"/>
</dbReference>
<dbReference type="Proteomes" id="UP001174909">
    <property type="component" value="Unassembled WGS sequence"/>
</dbReference>
<name>A0AA35TR15_GEOBA</name>
<feature type="coiled-coil region" evidence="2">
    <location>
        <begin position="220"/>
        <end position="285"/>
    </location>
</feature>
<keyword evidence="6" id="KW-1185">Reference proteome</keyword>
<organism evidence="5 6">
    <name type="scientific">Geodia barretti</name>
    <name type="common">Barrett's horny sponge</name>
    <dbReference type="NCBI Taxonomy" id="519541"/>
    <lineage>
        <taxon>Eukaryota</taxon>
        <taxon>Metazoa</taxon>
        <taxon>Porifera</taxon>
        <taxon>Demospongiae</taxon>
        <taxon>Heteroscleromorpha</taxon>
        <taxon>Tetractinellida</taxon>
        <taxon>Astrophorina</taxon>
        <taxon>Geodiidae</taxon>
        <taxon>Geodia</taxon>
    </lineage>
</organism>
<accession>A0AA35TR15</accession>
<dbReference type="EMBL" id="CASHTH010004013">
    <property type="protein sequence ID" value="CAI8052427.1"/>
    <property type="molecule type" value="Genomic_DNA"/>
</dbReference>
<evidence type="ECO:0000313" key="5">
    <source>
        <dbReference type="EMBL" id="CAI8052427.1"/>
    </source>
</evidence>
<gene>
    <name evidence="5" type="ORF">GBAR_LOCUS28672</name>
</gene>
<feature type="region of interest" description="Disordered" evidence="3">
    <location>
        <begin position="1"/>
        <end position="23"/>
    </location>
</feature>
<evidence type="ECO:0000256" key="1">
    <source>
        <dbReference type="ARBA" id="ARBA00016765"/>
    </source>
</evidence>
<keyword evidence="2" id="KW-0175">Coiled coil</keyword>
<dbReference type="PANTHER" id="PTHR16441">
    <property type="entry name" value="FIDIPIDINE"/>
    <property type="match status" value="1"/>
</dbReference>